<dbReference type="PANTHER" id="PTHR11388:SF159">
    <property type="entry name" value="SOLUTE CARRIER ORGANIC ANION TRANSPORTER FAMILY MEMBER 74D"/>
    <property type="match status" value="1"/>
</dbReference>
<dbReference type="GO" id="GO:0043252">
    <property type="term" value="P:sodium-independent organic anion transport"/>
    <property type="evidence" value="ECO:0007669"/>
    <property type="project" value="TreeGrafter"/>
</dbReference>
<name>A0A4C1US66_EUMVA</name>
<feature type="region of interest" description="Disordered" evidence="2">
    <location>
        <begin position="1"/>
        <end position="25"/>
    </location>
</feature>
<evidence type="ECO:0000256" key="1">
    <source>
        <dbReference type="ARBA" id="ARBA00023157"/>
    </source>
</evidence>
<keyword evidence="3" id="KW-0812">Transmembrane</keyword>
<feature type="transmembrane region" description="Helical" evidence="3">
    <location>
        <begin position="208"/>
        <end position="230"/>
    </location>
</feature>
<dbReference type="Gene3D" id="1.20.1250.20">
    <property type="entry name" value="MFS general substrate transporter like domains"/>
    <property type="match status" value="1"/>
</dbReference>
<sequence length="414" mass="44964">MLRLSLSGGERPQPAAGHRPLERGGVHRVRRALGATPDDCSACSVQSPSVATNERTHFPLPALTGGVVDDKAGVEAGVEAGADAGANADAAAAEPEAMKGVEATAEEQERLATGNNNGSLDCKLPASPAPVARSPFRSTRVFMLVFLSGWVLQGMFLTYFVSVTTTIEKLFHVESKTTGTLLAATEIGQICTSLFLTYVAGRGHRPRWIACMMLVLAVGVIGCVMPHLLYGTKLLDAHLGVHGDGGPAPACAADRNASATCDDNHVRSTVDRSHITAIVIPWLFVCLLVVGVGQTGIATLGIPYIDDNVGSRQSPLYMEPHHQVRLGRSRLDHGEDALQEIESNPTSFAEQIERNRGIPKSTVNRITRRYRYQTYHVRCVQMLLSRDDAKCVRFYQIMLQKHREDPDFWLKIYG</sequence>
<keyword evidence="1" id="KW-1015">Disulfide bond</keyword>
<dbReference type="OrthoDB" id="5062115at2759"/>
<dbReference type="GO" id="GO:0015347">
    <property type="term" value="F:sodium-independent organic anion transmembrane transporter activity"/>
    <property type="evidence" value="ECO:0007669"/>
    <property type="project" value="TreeGrafter"/>
</dbReference>
<dbReference type="GO" id="GO:0016323">
    <property type="term" value="C:basolateral plasma membrane"/>
    <property type="evidence" value="ECO:0007669"/>
    <property type="project" value="TreeGrafter"/>
</dbReference>
<accession>A0A4C1US66</accession>
<keyword evidence="3" id="KW-1133">Transmembrane helix</keyword>
<feature type="compositionally biased region" description="Low complexity" evidence="2">
    <location>
        <begin position="85"/>
        <end position="95"/>
    </location>
</feature>
<evidence type="ECO:0000313" key="4">
    <source>
        <dbReference type="EMBL" id="GBP29060.1"/>
    </source>
</evidence>
<feature type="transmembrane region" description="Helical" evidence="3">
    <location>
        <begin position="141"/>
        <end position="161"/>
    </location>
</feature>
<dbReference type="SUPFAM" id="SSF103473">
    <property type="entry name" value="MFS general substrate transporter"/>
    <property type="match status" value="1"/>
</dbReference>
<feature type="transmembrane region" description="Helical" evidence="3">
    <location>
        <begin position="279"/>
        <end position="305"/>
    </location>
</feature>
<evidence type="ECO:0000313" key="5">
    <source>
        <dbReference type="Proteomes" id="UP000299102"/>
    </source>
</evidence>
<evidence type="ECO:0000256" key="3">
    <source>
        <dbReference type="SAM" id="Phobius"/>
    </source>
</evidence>
<keyword evidence="5" id="KW-1185">Reference proteome</keyword>
<keyword evidence="3" id="KW-0472">Membrane</keyword>
<gene>
    <name evidence="4" type="primary">Slco4a1</name>
    <name evidence="4" type="ORF">EVAR_10876_1</name>
</gene>
<proteinExistence type="predicted"/>
<protein>
    <submittedName>
        <fullName evidence="4">Solute carrier organic anion transporter family member 4A1</fullName>
    </submittedName>
</protein>
<dbReference type="InterPro" id="IPR036259">
    <property type="entry name" value="MFS_trans_sf"/>
</dbReference>
<reference evidence="4 5" key="1">
    <citation type="journal article" date="2019" name="Commun. Biol.">
        <title>The bagworm genome reveals a unique fibroin gene that provides high tensile strength.</title>
        <authorList>
            <person name="Kono N."/>
            <person name="Nakamura H."/>
            <person name="Ohtoshi R."/>
            <person name="Tomita M."/>
            <person name="Numata K."/>
            <person name="Arakawa K."/>
        </authorList>
    </citation>
    <scope>NUCLEOTIDE SEQUENCE [LARGE SCALE GENOMIC DNA]</scope>
</reference>
<organism evidence="4 5">
    <name type="scientific">Eumeta variegata</name>
    <name type="common">Bagworm moth</name>
    <name type="synonym">Eumeta japonica</name>
    <dbReference type="NCBI Taxonomy" id="151549"/>
    <lineage>
        <taxon>Eukaryota</taxon>
        <taxon>Metazoa</taxon>
        <taxon>Ecdysozoa</taxon>
        <taxon>Arthropoda</taxon>
        <taxon>Hexapoda</taxon>
        <taxon>Insecta</taxon>
        <taxon>Pterygota</taxon>
        <taxon>Neoptera</taxon>
        <taxon>Endopterygota</taxon>
        <taxon>Lepidoptera</taxon>
        <taxon>Glossata</taxon>
        <taxon>Ditrysia</taxon>
        <taxon>Tineoidea</taxon>
        <taxon>Psychidae</taxon>
        <taxon>Oiketicinae</taxon>
        <taxon>Eumeta</taxon>
    </lineage>
</organism>
<dbReference type="Proteomes" id="UP000299102">
    <property type="component" value="Unassembled WGS sequence"/>
</dbReference>
<feature type="region of interest" description="Disordered" evidence="2">
    <location>
        <begin position="85"/>
        <end position="107"/>
    </location>
</feature>
<dbReference type="PANTHER" id="PTHR11388">
    <property type="entry name" value="ORGANIC ANION TRANSPORTER"/>
    <property type="match status" value="1"/>
</dbReference>
<dbReference type="Pfam" id="PF03137">
    <property type="entry name" value="OATP"/>
    <property type="match status" value="1"/>
</dbReference>
<comment type="caution">
    <text evidence="4">The sequence shown here is derived from an EMBL/GenBank/DDBJ whole genome shotgun (WGS) entry which is preliminary data.</text>
</comment>
<dbReference type="InterPro" id="IPR004156">
    <property type="entry name" value="OATP"/>
</dbReference>
<evidence type="ECO:0000256" key="2">
    <source>
        <dbReference type="SAM" id="MobiDB-lite"/>
    </source>
</evidence>
<dbReference type="STRING" id="151549.A0A4C1US66"/>
<feature type="transmembrane region" description="Helical" evidence="3">
    <location>
        <begin position="181"/>
        <end position="201"/>
    </location>
</feature>
<dbReference type="EMBL" id="BGZK01000215">
    <property type="protein sequence ID" value="GBP29060.1"/>
    <property type="molecule type" value="Genomic_DNA"/>
</dbReference>
<dbReference type="AlphaFoldDB" id="A0A4C1US66"/>